<comment type="caution">
    <text evidence="2">The sequence shown here is derived from an EMBL/GenBank/DDBJ whole genome shotgun (WGS) entry which is preliminary data.</text>
</comment>
<organism evidence="2 3">
    <name type="scientific">Cardiocondyla obscurior</name>
    <dbReference type="NCBI Taxonomy" id="286306"/>
    <lineage>
        <taxon>Eukaryota</taxon>
        <taxon>Metazoa</taxon>
        <taxon>Ecdysozoa</taxon>
        <taxon>Arthropoda</taxon>
        <taxon>Hexapoda</taxon>
        <taxon>Insecta</taxon>
        <taxon>Pterygota</taxon>
        <taxon>Neoptera</taxon>
        <taxon>Endopterygota</taxon>
        <taxon>Hymenoptera</taxon>
        <taxon>Apocrita</taxon>
        <taxon>Aculeata</taxon>
        <taxon>Formicoidea</taxon>
        <taxon>Formicidae</taxon>
        <taxon>Myrmicinae</taxon>
        <taxon>Cardiocondyla</taxon>
    </lineage>
</organism>
<accession>A0AAW2FDN8</accession>
<gene>
    <name evidence="2" type="ORF">PUN28_011964</name>
</gene>
<evidence type="ECO:0000256" key="1">
    <source>
        <dbReference type="SAM" id="Phobius"/>
    </source>
</evidence>
<keyword evidence="3" id="KW-1185">Reference proteome</keyword>
<sequence>MNQELLKPRDIGHKRRAYTPTATPTLFRLNHRFFKIKKKLSLSFNHLLSSHFSTHNYLISCITVFFLICMHLLFTYIIILTEVSLLPSESR</sequence>
<dbReference type="AlphaFoldDB" id="A0AAW2FDN8"/>
<name>A0AAW2FDN8_9HYME</name>
<evidence type="ECO:0000313" key="3">
    <source>
        <dbReference type="Proteomes" id="UP001430953"/>
    </source>
</evidence>
<keyword evidence="1" id="KW-1133">Transmembrane helix</keyword>
<protein>
    <submittedName>
        <fullName evidence="2">Uncharacterized protein</fullName>
    </submittedName>
</protein>
<dbReference type="Proteomes" id="UP001430953">
    <property type="component" value="Unassembled WGS sequence"/>
</dbReference>
<evidence type="ECO:0000313" key="2">
    <source>
        <dbReference type="EMBL" id="KAL0112275.1"/>
    </source>
</evidence>
<proteinExistence type="predicted"/>
<reference evidence="2 3" key="1">
    <citation type="submission" date="2023-03" db="EMBL/GenBank/DDBJ databases">
        <title>High recombination rates correlate with genetic variation in Cardiocondyla obscurior ants.</title>
        <authorList>
            <person name="Errbii M."/>
        </authorList>
    </citation>
    <scope>NUCLEOTIDE SEQUENCE [LARGE SCALE GENOMIC DNA]</scope>
    <source>
        <strain evidence="2">Alpha-2009</strain>
        <tissue evidence="2">Whole body</tissue>
    </source>
</reference>
<dbReference type="EMBL" id="JADYXP020000012">
    <property type="protein sequence ID" value="KAL0112275.1"/>
    <property type="molecule type" value="Genomic_DNA"/>
</dbReference>
<feature type="transmembrane region" description="Helical" evidence="1">
    <location>
        <begin position="57"/>
        <end position="81"/>
    </location>
</feature>
<keyword evidence="1" id="KW-0472">Membrane</keyword>
<keyword evidence="1" id="KW-0812">Transmembrane</keyword>